<name>A0A5B8R5U1_9ZZZZ</name>
<dbReference type="AlphaFoldDB" id="A0A5B8R5U1"/>
<dbReference type="EMBL" id="MN079077">
    <property type="protein sequence ID" value="QEA03930.1"/>
    <property type="molecule type" value="Genomic_DNA"/>
</dbReference>
<dbReference type="GO" id="GO:0005975">
    <property type="term" value="P:carbohydrate metabolic process"/>
    <property type="evidence" value="ECO:0007669"/>
    <property type="project" value="InterPro"/>
</dbReference>
<dbReference type="Gene3D" id="1.50.10.10">
    <property type="match status" value="1"/>
</dbReference>
<evidence type="ECO:0000313" key="1">
    <source>
        <dbReference type="EMBL" id="QEA03930.1"/>
    </source>
</evidence>
<dbReference type="InterPro" id="IPR008928">
    <property type="entry name" value="6-hairpin_glycosidase_sf"/>
</dbReference>
<dbReference type="SUPFAM" id="SSF48208">
    <property type="entry name" value="Six-hairpin glycosidases"/>
    <property type="match status" value="1"/>
</dbReference>
<organism evidence="1">
    <name type="scientific">uncultured organism</name>
    <dbReference type="NCBI Taxonomy" id="155900"/>
    <lineage>
        <taxon>unclassified sequences</taxon>
        <taxon>environmental samples</taxon>
    </lineage>
</organism>
<accession>A0A5B8R5U1</accession>
<proteinExistence type="predicted"/>
<gene>
    <name evidence="1" type="ORF">KBTEX_00231</name>
</gene>
<protein>
    <submittedName>
        <fullName evidence="1">Uncharacterized protein</fullName>
    </submittedName>
</protein>
<reference evidence="1" key="1">
    <citation type="submission" date="2019-06" db="EMBL/GenBank/DDBJ databases">
        <authorList>
            <person name="Murdoch R.W."/>
            <person name="Fathepure B."/>
        </authorList>
    </citation>
    <scope>NUCLEOTIDE SEQUENCE</scope>
</reference>
<sequence>MRWSWLPWRFLIRRAARAHGFLDPLALIARLQRFAQPSEVSEPIELLRAGVVFHARGLINTRVIQHNLDWVWPYWIERQFDPASDAFIPRAFSVTHVNLTHRNWTAVGRPDHAGLPIVDPRGLVTPFYDGPSLDAWVLGDDGERLYPSRETHASQYVELNDDGAVVTEVVRNGLRLLTRAVVRRESGRAVLNLHYEARAQSGGDLALALRPYNPEGVSFVHHAVLGDDARGWRVDGDWDVRFDAAADRHYVSDYRHGDVAIHLDDPDAASVADCDTGLATAAALFRIEPGGMRRLSVRVPLKEADTTAAEGDWHEALAGTARFDVPDAGVRFLYDNALRTVMLHTVEDCYPGPYTYKRFWFRDAAFIVHALLHAGLTGRARRMLDHFPERQHRTTGYFHSQDGEWDANGEAMWILARYHEATGETLPESWLHALRRGGRWIARKRTDPDGGTAHAGLLPAGFSAEHFGPNDYYYWDDYWAVAGLEAAAGVLEGHGDGDRARAFRDEAVELRGTLERCHERDAGRLGRPLIPASPYRRMDAGAVGALVAGYPLRLLPADDARLLGTADWLMDNARVHGGFFQDMIHSGINAYLTLHLAQVLMRAGDPRCHELMRAVAGLATPTGQWPEAIHPRTLGGCMGDGQHVWAAAEWLVYLRDAFVREEGERLVLASGVPPQWFAAGEPMSFGPTPTRFGPVTVDIRPATGHNGAVEVCWQAEWRRRPEGVDIAPAGVASVRARAEDGAATLQWRAPA</sequence>
<dbReference type="InterPro" id="IPR012341">
    <property type="entry name" value="6hp_glycosidase-like_sf"/>
</dbReference>